<evidence type="ECO:0000313" key="1">
    <source>
        <dbReference type="EMBL" id="JAE16420.1"/>
    </source>
</evidence>
<organism evidence="1">
    <name type="scientific">Arundo donax</name>
    <name type="common">Giant reed</name>
    <name type="synonym">Donax arundinaceus</name>
    <dbReference type="NCBI Taxonomy" id="35708"/>
    <lineage>
        <taxon>Eukaryota</taxon>
        <taxon>Viridiplantae</taxon>
        <taxon>Streptophyta</taxon>
        <taxon>Embryophyta</taxon>
        <taxon>Tracheophyta</taxon>
        <taxon>Spermatophyta</taxon>
        <taxon>Magnoliopsida</taxon>
        <taxon>Liliopsida</taxon>
        <taxon>Poales</taxon>
        <taxon>Poaceae</taxon>
        <taxon>PACMAD clade</taxon>
        <taxon>Arundinoideae</taxon>
        <taxon>Arundineae</taxon>
        <taxon>Arundo</taxon>
    </lineage>
</organism>
<reference evidence="1" key="2">
    <citation type="journal article" date="2015" name="Data Brief">
        <title>Shoot transcriptome of the giant reed, Arundo donax.</title>
        <authorList>
            <person name="Barrero R.A."/>
            <person name="Guerrero F.D."/>
            <person name="Moolhuijzen P."/>
            <person name="Goolsby J.A."/>
            <person name="Tidwell J."/>
            <person name="Bellgard S.E."/>
            <person name="Bellgard M.I."/>
        </authorList>
    </citation>
    <scope>NUCLEOTIDE SEQUENCE</scope>
    <source>
        <tissue evidence="1">Shoot tissue taken approximately 20 cm above the soil surface</tissue>
    </source>
</reference>
<name>A0A0A9FU94_ARUDO</name>
<dbReference type="EMBL" id="GBRH01181476">
    <property type="protein sequence ID" value="JAE16420.1"/>
    <property type="molecule type" value="Transcribed_RNA"/>
</dbReference>
<proteinExistence type="predicted"/>
<accession>A0A0A9FU94</accession>
<reference evidence="1" key="1">
    <citation type="submission" date="2014-09" db="EMBL/GenBank/DDBJ databases">
        <authorList>
            <person name="Magalhaes I.L.F."/>
            <person name="Oliveira U."/>
            <person name="Santos F.R."/>
            <person name="Vidigal T.H.D.A."/>
            <person name="Brescovit A.D."/>
            <person name="Santos A.J."/>
        </authorList>
    </citation>
    <scope>NUCLEOTIDE SEQUENCE</scope>
    <source>
        <tissue evidence="1">Shoot tissue taken approximately 20 cm above the soil surface</tissue>
    </source>
</reference>
<protein>
    <submittedName>
        <fullName evidence="1">Uncharacterized protein</fullName>
    </submittedName>
</protein>
<sequence length="15" mass="1840">MDKIRRKYSSIRISS</sequence>